<comment type="caution">
    <text evidence="1">The sequence shown here is derived from an EMBL/GenBank/DDBJ whole genome shotgun (WGS) entry which is preliminary data.</text>
</comment>
<proteinExistence type="predicted"/>
<evidence type="ECO:0000313" key="1">
    <source>
        <dbReference type="EMBL" id="TDD62809.1"/>
    </source>
</evidence>
<dbReference type="EMBL" id="SMKU01000516">
    <property type="protein sequence ID" value="TDD62809.1"/>
    <property type="molecule type" value="Genomic_DNA"/>
</dbReference>
<reference evidence="1 2" key="1">
    <citation type="submission" date="2019-03" db="EMBL/GenBank/DDBJ databases">
        <title>Draft genome sequences of novel Actinobacteria.</title>
        <authorList>
            <person name="Sahin N."/>
            <person name="Ay H."/>
            <person name="Saygin H."/>
        </authorList>
    </citation>
    <scope>NUCLEOTIDE SEQUENCE [LARGE SCALE GENOMIC DNA]</scope>
    <source>
        <strain evidence="1 2">H3C3</strain>
    </source>
</reference>
<sequence length="89" mass="9398">MTNSVFSAADLDLIARALNARADIYARVAGMAVTVPDHEIAARATCRYRTLANRVCAARNAARTAPRTARPCGPGFFVEGAPDPDGQHG</sequence>
<protein>
    <submittedName>
        <fullName evidence="1">Uncharacterized protein</fullName>
    </submittedName>
</protein>
<dbReference type="RefSeq" id="WP_131903375.1">
    <property type="nucleotide sequence ID" value="NZ_SMKU01000516.1"/>
</dbReference>
<accession>A0A4R4ZXD3</accession>
<evidence type="ECO:0000313" key="2">
    <source>
        <dbReference type="Proteomes" id="UP000294513"/>
    </source>
</evidence>
<gene>
    <name evidence="1" type="ORF">E1298_44330</name>
</gene>
<dbReference type="AlphaFoldDB" id="A0A4R4ZXD3"/>
<keyword evidence="2" id="KW-1185">Reference proteome</keyword>
<dbReference type="Proteomes" id="UP000294513">
    <property type="component" value="Unassembled WGS sequence"/>
</dbReference>
<name>A0A4R4ZXD3_9ACTN</name>
<organism evidence="1 2">
    <name type="scientific">Actinomadura rubrisoli</name>
    <dbReference type="NCBI Taxonomy" id="2530368"/>
    <lineage>
        <taxon>Bacteria</taxon>
        <taxon>Bacillati</taxon>
        <taxon>Actinomycetota</taxon>
        <taxon>Actinomycetes</taxon>
        <taxon>Streptosporangiales</taxon>
        <taxon>Thermomonosporaceae</taxon>
        <taxon>Actinomadura</taxon>
    </lineage>
</organism>